<dbReference type="SUPFAM" id="SSF46626">
    <property type="entry name" value="Cytochrome c"/>
    <property type="match status" value="1"/>
</dbReference>
<evidence type="ECO:0000256" key="4">
    <source>
        <dbReference type="PROSITE-ProRule" id="PRU00433"/>
    </source>
</evidence>
<evidence type="ECO:0000313" key="9">
    <source>
        <dbReference type="EMBL" id="UOR04219.1"/>
    </source>
</evidence>
<dbReference type="GO" id="GO:0020037">
    <property type="term" value="F:heme binding"/>
    <property type="evidence" value="ECO:0007669"/>
    <property type="project" value="InterPro"/>
</dbReference>
<dbReference type="PROSITE" id="PS51007">
    <property type="entry name" value="CYTC"/>
    <property type="match status" value="1"/>
</dbReference>
<dbReference type="AlphaFoldDB" id="A0A8T9SWS5"/>
<accession>A0A8T9SWS5</accession>
<reference evidence="9 10" key="1">
    <citation type="submission" date="2022-04" db="EMBL/GenBank/DDBJ databases">
        <title>Hymenobacter sp. isolated from the air.</title>
        <authorList>
            <person name="Won M."/>
            <person name="Lee C.-M."/>
            <person name="Woen H.-Y."/>
            <person name="Kwon S.-W."/>
        </authorList>
    </citation>
    <scope>NUCLEOTIDE SEQUENCE [LARGE SCALE GENOMIC DNA]</scope>
    <source>
        <strain evidence="10">5413 J-13</strain>
    </source>
</reference>
<evidence type="ECO:0000256" key="3">
    <source>
        <dbReference type="ARBA" id="ARBA00023004"/>
    </source>
</evidence>
<dbReference type="PANTHER" id="PTHR33751">
    <property type="entry name" value="CBB3-TYPE CYTOCHROME C OXIDASE SUBUNIT FIXP"/>
    <property type="match status" value="1"/>
</dbReference>
<keyword evidence="3 4" id="KW-0408">Iron</keyword>
<feature type="region of interest" description="Disordered" evidence="5">
    <location>
        <begin position="275"/>
        <end position="299"/>
    </location>
</feature>
<gene>
    <name evidence="9" type="ORF">MUN82_14855</name>
</gene>
<evidence type="ECO:0000256" key="5">
    <source>
        <dbReference type="SAM" id="MobiDB-lite"/>
    </source>
</evidence>
<keyword evidence="10" id="KW-1185">Reference proteome</keyword>
<evidence type="ECO:0000256" key="2">
    <source>
        <dbReference type="ARBA" id="ARBA00022723"/>
    </source>
</evidence>
<dbReference type="KEGG" id="haei:MUN82_14855"/>
<keyword evidence="7" id="KW-0732">Signal</keyword>
<dbReference type="Pfam" id="PF14715">
    <property type="entry name" value="FixP_N"/>
    <property type="match status" value="1"/>
</dbReference>
<dbReference type="Gene3D" id="1.10.760.10">
    <property type="entry name" value="Cytochrome c-like domain"/>
    <property type="match status" value="1"/>
</dbReference>
<dbReference type="Proteomes" id="UP000829925">
    <property type="component" value="Chromosome"/>
</dbReference>
<protein>
    <submittedName>
        <fullName evidence="9">C-type cytochrome</fullName>
    </submittedName>
</protein>
<feature type="transmembrane region" description="Helical" evidence="6">
    <location>
        <begin position="46"/>
        <end position="71"/>
    </location>
</feature>
<feature type="domain" description="Cytochrome c" evidence="8">
    <location>
        <begin position="195"/>
        <end position="274"/>
    </location>
</feature>
<keyword evidence="1 4" id="KW-0349">Heme</keyword>
<proteinExistence type="predicted"/>
<sequence>MSLPRRTLYGASAGVLALLGSYPVLAQTAEAPATAPTSGASDSKMLLFWFLVSTLALVVLLGLLLVTALVVKLRPQLRRVYDMPTVRHSWSGKVLGLLVGDPVLVTGTVRDEVIANHDYDGIHEFDNDLPPWWKYGFVVSIIFAVAYFTYFHVAEAGQLSHAEYETEMQQAALLVSAGSDDPNQLTTYQALLAPADLGEGKTIFTQNCAACHGASGEGKVGPNLTDDYWLHGGEINHVYRTVKFGVQGKGMIAWKGKLSAKQLLQVSSYVVSLQGTNPPNAKEPQGEIDPTAKKLAPNR</sequence>
<evidence type="ECO:0000256" key="7">
    <source>
        <dbReference type="SAM" id="SignalP"/>
    </source>
</evidence>
<dbReference type="InterPro" id="IPR032858">
    <property type="entry name" value="CcoP_N"/>
</dbReference>
<dbReference type="PANTHER" id="PTHR33751:SF1">
    <property type="entry name" value="CBB3-TYPE CYTOCHROME C OXIDASE SUBUNIT FIXP"/>
    <property type="match status" value="1"/>
</dbReference>
<dbReference type="InterPro" id="IPR038414">
    <property type="entry name" value="CcoP_N_sf"/>
</dbReference>
<name>A0A8T9SWS5_9BACT</name>
<feature type="chain" id="PRO_5035922742" evidence="7">
    <location>
        <begin position="27"/>
        <end position="299"/>
    </location>
</feature>
<evidence type="ECO:0000259" key="8">
    <source>
        <dbReference type="PROSITE" id="PS51007"/>
    </source>
</evidence>
<organism evidence="9 10">
    <name type="scientific">Hymenobacter aerilatus</name>
    <dbReference type="NCBI Taxonomy" id="2932251"/>
    <lineage>
        <taxon>Bacteria</taxon>
        <taxon>Pseudomonadati</taxon>
        <taxon>Bacteroidota</taxon>
        <taxon>Cytophagia</taxon>
        <taxon>Cytophagales</taxon>
        <taxon>Hymenobacteraceae</taxon>
        <taxon>Hymenobacter</taxon>
    </lineage>
</organism>
<dbReference type="Pfam" id="PF13442">
    <property type="entry name" value="Cytochrome_CBB3"/>
    <property type="match status" value="1"/>
</dbReference>
<feature type="transmembrane region" description="Helical" evidence="6">
    <location>
        <begin position="132"/>
        <end position="153"/>
    </location>
</feature>
<dbReference type="InterPro" id="IPR050597">
    <property type="entry name" value="Cytochrome_c_Oxidase_Subunit"/>
</dbReference>
<keyword evidence="6" id="KW-1133">Transmembrane helix</keyword>
<keyword evidence="6" id="KW-0812">Transmembrane</keyword>
<dbReference type="GO" id="GO:0046872">
    <property type="term" value="F:metal ion binding"/>
    <property type="evidence" value="ECO:0007669"/>
    <property type="project" value="UniProtKB-KW"/>
</dbReference>
<dbReference type="GO" id="GO:0009055">
    <property type="term" value="F:electron transfer activity"/>
    <property type="evidence" value="ECO:0007669"/>
    <property type="project" value="InterPro"/>
</dbReference>
<evidence type="ECO:0000313" key="10">
    <source>
        <dbReference type="Proteomes" id="UP000829925"/>
    </source>
</evidence>
<keyword evidence="6" id="KW-0472">Membrane</keyword>
<dbReference type="InterPro" id="IPR009056">
    <property type="entry name" value="Cyt_c-like_dom"/>
</dbReference>
<dbReference type="RefSeq" id="WP_245091673.1">
    <property type="nucleotide sequence ID" value="NZ_CP095053.1"/>
</dbReference>
<evidence type="ECO:0000256" key="1">
    <source>
        <dbReference type="ARBA" id="ARBA00022617"/>
    </source>
</evidence>
<keyword evidence="2 4" id="KW-0479">Metal-binding</keyword>
<feature type="signal peptide" evidence="7">
    <location>
        <begin position="1"/>
        <end position="26"/>
    </location>
</feature>
<dbReference type="InterPro" id="IPR036909">
    <property type="entry name" value="Cyt_c-like_dom_sf"/>
</dbReference>
<dbReference type="Gene3D" id="6.10.280.130">
    <property type="match status" value="1"/>
</dbReference>
<dbReference type="EMBL" id="CP095053">
    <property type="protein sequence ID" value="UOR04219.1"/>
    <property type="molecule type" value="Genomic_DNA"/>
</dbReference>
<evidence type="ECO:0000256" key="6">
    <source>
        <dbReference type="SAM" id="Phobius"/>
    </source>
</evidence>